<organism evidence="1 2">
    <name type="scientific">Racocetra persica</name>
    <dbReference type="NCBI Taxonomy" id="160502"/>
    <lineage>
        <taxon>Eukaryota</taxon>
        <taxon>Fungi</taxon>
        <taxon>Fungi incertae sedis</taxon>
        <taxon>Mucoromycota</taxon>
        <taxon>Glomeromycotina</taxon>
        <taxon>Glomeromycetes</taxon>
        <taxon>Diversisporales</taxon>
        <taxon>Gigasporaceae</taxon>
        <taxon>Racocetra</taxon>
    </lineage>
</organism>
<accession>A0ACA9SHE0</accession>
<dbReference type="EMBL" id="CAJVQC010121376">
    <property type="protein sequence ID" value="CAG8838698.1"/>
    <property type="molecule type" value="Genomic_DNA"/>
</dbReference>
<sequence>APDNPKANKKAVCLSCIRKYTLPVALTNPECFISNKAKLCRSYLKDCPNFRAEYSVDEVSEILA</sequence>
<name>A0ACA9SHE0_9GLOM</name>
<dbReference type="Proteomes" id="UP000789920">
    <property type="component" value="Unassembled WGS sequence"/>
</dbReference>
<comment type="caution">
    <text evidence="1">The sequence shown here is derived from an EMBL/GenBank/DDBJ whole genome shotgun (WGS) entry which is preliminary data.</text>
</comment>
<keyword evidence="2" id="KW-1185">Reference proteome</keyword>
<evidence type="ECO:0000313" key="2">
    <source>
        <dbReference type="Proteomes" id="UP000789920"/>
    </source>
</evidence>
<gene>
    <name evidence="1" type="ORF">RPERSI_LOCUS30769</name>
</gene>
<reference evidence="1" key="1">
    <citation type="submission" date="2021-06" db="EMBL/GenBank/DDBJ databases">
        <authorList>
            <person name="Kallberg Y."/>
            <person name="Tangrot J."/>
            <person name="Rosling A."/>
        </authorList>
    </citation>
    <scope>NUCLEOTIDE SEQUENCE</scope>
    <source>
        <strain evidence="1">MA461A</strain>
    </source>
</reference>
<feature type="non-terminal residue" evidence="1">
    <location>
        <position position="1"/>
    </location>
</feature>
<proteinExistence type="predicted"/>
<protein>
    <submittedName>
        <fullName evidence="1">30974_t:CDS:1</fullName>
    </submittedName>
</protein>
<evidence type="ECO:0000313" key="1">
    <source>
        <dbReference type="EMBL" id="CAG8838698.1"/>
    </source>
</evidence>